<comment type="caution">
    <text evidence="1">The sequence shown here is derived from an EMBL/GenBank/DDBJ whole genome shotgun (WGS) entry which is preliminary data.</text>
</comment>
<reference evidence="1 2" key="1">
    <citation type="submission" date="2019-07" db="EMBL/GenBank/DDBJ databases">
        <title>Whole genome shotgun sequence of Clostridium butyricum NBRC 3858.</title>
        <authorList>
            <person name="Hosoyama A."/>
            <person name="Uohara A."/>
            <person name="Ohji S."/>
            <person name="Ichikawa N."/>
        </authorList>
    </citation>
    <scope>NUCLEOTIDE SEQUENCE [LARGE SCALE GENOMIC DNA]</scope>
    <source>
        <strain evidence="1 2">NBRC 3858</strain>
    </source>
</reference>
<dbReference type="OrthoDB" id="1754873at2"/>
<dbReference type="AlphaFoldDB" id="A0A3R9EA85"/>
<sequence>MELTPLDILKINLNESQYPVFSDEELENLLAVNDNNVLKASWRGCLMKANTDSKIKVGPIEIENADPDYWNNLASIYQADYIAEQSKLNPTVTSGYKTSMRRADGC</sequence>
<proteinExistence type="predicted"/>
<evidence type="ECO:0000313" key="2">
    <source>
        <dbReference type="Proteomes" id="UP000321089"/>
    </source>
</evidence>
<accession>A0A3R9EA85</accession>
<gene>
    <name evidence="1" type="ORF">CBU02nite_29920</name>
</gene>
<dbReference type="Proteomes" id="UP000321089">
    <property type="component" value="Unassembled WGS sequence"/>
</dbReference>
<evidence type="ECO:0000313" key="1">
    <source>
        <dbReference type="EMBL" id="GEQ22486.1"/>
    </source>
</evidence>
<organism evidence="1 2">
    <name type="scientific">Clostridium butyricum</name>
    <dbReference type="NCBI Taxonomy" id="1492"/>
    <lineage>
        <taxon>Bacteria</taxon>
        <taxon>Bacillati</taxon>
        <taxon>Bacillota</taxon>
        <taxon>Clostridia</taxon>
        <taxon>Eubacteriales</taxon>
        <taxon>Clostridiaceae</taxon>
        <taxon>Clostridium</taxon>
    </lineage>
</organism>
<dbReference type="EMBL" id="BKBC01000049">
    <property type="protein sequence ID" value="GEQ22486.1"/>
    <property type="molecule type" value="Genomic_DNA"/>
</dbReference>
<name>A0A3R9EA85_CLOBU</name>
<protein>
    <submittedName>
        <fullName evidence="1">Uncharacterized protein</fullName>
    </submittedName>
</protein>
<dbReference type="KEGG" id="cbut:ATN24_17270"/>
<dbReference type="RefSeq" id="WP_003432470.1">
    <property type="nucleotide sequence ID" value="NZ_BKBC01000049.1"/>
</dbReference>